<dbReference type="SUPFAM" id="SSF51182">
    <property type="entry name" value="RmlC-like cupins"/>
    <property type="match status" value="1"/>
</dbReference>
<dbReference type="InterPro" id="IPR011051">
    <property type="entry name" value="RmlC_Cupin_sf"/>
</dbReference>
<evidence type="ECO:0000256" key="1">
    <source>
        <dbReference type="ARBA" id="ARBA00011738"/>
    </source>
</evidence>
<dbReference type="EMBL" id="JAQSIP010000008">
    <property type="protein sequence ID" value="MDD0840223.1"/>
    <property type="molecule type" value="Genomic_DNA"/>
</dbReference>
<name>A0ABT5N2E0_9BURK</name>
<dbReference type="Gene3D" id="2.60.120.480">
    <property type="entry name" value="Ureidoglycolate hydrolase"/>
    <property type="match status" value="1"/>
</dbReference>
<dbReference type="InterPro" id="IPR007247">
    <property type="entry name" value="Ureidogly_lyase"/>
</dbReference>
<keyword evidence="2" id="KW-0659">Purine metabolism</keyword>
<accession>A0ABT5N2E0</accession>
<dbReference type="Proteomes" id="UP001528673">
    <property type="component" value="Unassembled WGS sequence"/>
</dbReference>
<dbReference type="GO" id="GO:0016829">
    <property type="term" value="F:lyase activity"/>
    <property type="evidence" value="ECO:0007669"/>
    <property type="project" value="UniProtKB-KW"/>
</dbReference>
<organism evidence="5 6">
    <name type="scientific">Curvibacter cyanobacteriorum</name>
    <dbReference type="NCBI Taxonomy" id="3026422"/>
    <lineage>
        <taxon>Bacteria</taxon>
        <taxon>Pseudomonadati</taxon>
        <taxon>Pseudomonadota</taxon>
        <taxon>Betaproteobacteria</taxon>
        <taxon>Burkholderiales</taxon>
        <taxon>Comamonadaceae</taxon>
        <taxon>Curvibacter</taxon>
    </lineage>
</organism>
<comment type="caution">
    <text evidence="5">The sequence shown here is derived from an EMBL/GenBank/DDBJ whole genome shotgun (WGS) entry which is preliminary data.</text>
</comment>
<dbReference type="CDD" id="cd20298">
    <property type="entry name" value="cupin_UAH"/>
    <property type="match status" value="1"/>
</dbReference>
<dbReference type="InterPro" id="IPR024060">
    <property type="entry name" value="Ureidoglycolate_lyase_dom_sf"/>
</dbReference>
<evidence type="ECO:0000313" key="5">
    <source>
        <dbReference type="EMBL" id="MDD0840223.1"/>
    </source>
</evidence>
<dbReference type="Pfam" id="PF04115">
    <property type="entry name" value="Ureidogly_lyase"/>
    <property type="match status" value="1"/>
</dbReference>
<comment type="catalytic activity">
    <reaction evidence="4">
        <text>(S)-ureidoglycolate = urea + glyoxylate</text>
        <dbReference type="Rhea" id="RHEA:11304"/>
        <dbReference type="ChEBI" id="CHEBI:16199"/>
        <dbReference type="ChEBI" id="CHEBI:36655"/>
        <dbReference type="ChEBI" id="CHEBI:57296"/>
        <dbReference type="EC" id="4.3.2.3"/>
    </reaction>
</comment>
<keyword evidence="6" id="KW-1185">Reference proteome</keyword>
<evidence type="ECO:0000256" key="3">
    <source>
        <dbReference type="ARBA" id="ARBA00023239"/>
    </source>
</evidence>
<dbReference type="PANTHER" id="PTHR21221:SF1">
    <property type="entry name" value="UREIDOGLYCOLATE LYASE"/>
    <property type="match status" value="1"/>
</dbReference>
<proteinExistence type="predicted"/>
<protein>
    <submittedName>
        <fullName evidence="5">Ureidoglycolate lyase</fullName>
    </submittedName>
</protein>
<comment type="subunit">
    <text evidence="1">Homodimer.</text>
</comment>
<dbReference type="PANTHER" id="PTHR21221">
    <property type="entry name" value="UREIDOGLYCOLATE HYDROLASE"/>
    <property type="match status" value="1"/>
</dbReference>
<dbReference type="RefSeq" id="WP_273953021.1">
    <property type="nucleotide sequence ID" value="NZ_JAQSIP010000008.1"/>
</dbReference>
<reference evidence="5 6" key="1">
    <citation type="submission" date="2023-02" db="EMBL/GenBank/DDBJ databases">
        <title>Bacterial whole genomic sequence of Curvibacter sp. HBC61.</title>
        <authorList>
            <person name="Le V."/>
            <person name="Ko S.-R."/>
            <person name="Ahn C.-Y."/>
            <person name="Oh H.-M."/>
        </authorList>
    </citation>
    <scope>NUCLEOTIDE SEQUENCE [LARGE SCALE GENOMIC DNA]</scope>
    <source>
        <strain evidence="5 6">HBC61</strain>
    </source>
</reference>
<gene>
    <name evidence="5" type="ORF">PSQ40_16685</name>
</gene>
<sequence>MNAALALTPATLPLRPLSAEHFAPFGTVLEGFGDTPPPGARPINQGSCWRLDLALPLSLHHADGQAGLAIYQAQARSLPITVHELERHKLGSQSFMPLEGQRFIVVVARANALPGPDDVQAFVTNGQQGVVLHPGTWHHALLALQDGAFVVLERHTPPGAPVDCELSGLAAPLQIAALPPH</sequence>
<evidence type="ECO:0000256" key="4">
    <source>
        <dbReference type="ARBA" id="ARBA00047684"/>
    </source>
</evidence>
<keyword evidence="3 5" id="KW-0456">Lyase</keyword>
<evidence type="ECO:0000256" key="2">
    <source>
        <dbReference type="ARBA" id="ARBA00022631"/>
    </source>
</evidence>
<dbReference type="InterPro" id="IPR047233">
    <property type="entry name" value="UAH_cupin"/>
</dbReference>
<evidence type="ECO:0000313" key="6">
    <source>
        <dbReference type="Proteomes" id="UP001528673"/>
    </source>
</evidence>